<dbReference type="GO" id="GO:0003887">
    <property type="term" value="F:DNA-directed DNA polymerase activity"/>
    <property type="evidence" value="ECO:0007669"/>
    <property type="project" value="InterPro"/>
</dbReference>
<dbReference type="GO" id="GO:0006261">
    <property type="term" value="P:DNA-templated DNA replication"/>
    <property type="evidence" value="ECO:0007669"/>
    <property type="project" value="InterPro"/>
</dbReference>
<dbReference type="Proteomes" id="UP001205105">
    <property type="component" value="Unassembled WGS sequence"/>
</dbReference>
<dbReference type="InterPro" id="IPR001098">
    <property type="entry name" value="DNA-dir_DNA_pol_A_palm_dom"/>
</dbReference>
<dbReference type="GO" id="GO:0006302">
    <property type="term" value="P:double-strand break repair"/>
    <property type="evidence" value="ECO:0007669"/>
    <property type="project" value="TreeGrafter"/>
</dbReference>
<protein>
    <recommendedName>
        <fullName evidence="3">DNA-directed DNA polymerase family A palm domain-containing protein</fullName>
    </recommendedName>
</protein>
<dbReference type="Pfam" id="PF01612">
    <property type="entry name" value="DNA_pol_A_exo1"/>
    <property type="match status" value="1"/>
</dbReference>
<feature type="region of interest" description="Disordered" evidence="2">
    <location>
        <begin position="155"/>
        <end position="215"/>
    </location>
</feature>
<evidence type="ECO:0000313" key="4">
    <source>
        <dbReference type="EMBL" id="KAI7845150.1"/>
    </source>
</evidence>
<dbReference type="PANTHER" id="PTHR10133">
    <property type="entry name" value="DNA POLYMERASE I"/>
    <property type="match status" value="1"/>
</dbReference>
<feature type="compositionally biased region" description="Polar residues" evidence="2">
    <location>
        <begin position="109"/>
        <end position="131"/>
    </location>
</feature>
<feature type="compositionally biased region" description="Low complexity" evidence="2">
    <location>
        <begin position="165"/>
        <end position="188"/>
    </location>
</feature>
<evidence type="ECO:0000313" key="5">
    <source>
        <dbReference type="Proteomes" id="UP001205105"/>
    </source>
</evidence>
<dbReference type="EMBL" id="JADXDR010000020">
    <property type="protein sequence ID" value="KAI7845150.1"/>
    <property type="molecule type" value="Genomic_DNA"/>
</dbReference>
<evidence type="ECO:0000259" key="3">
    <source>
        <dbReference type="SMART" id="SM00482"/>
    </source>
</evidence>
<dbReference type="Gene3D" id="3.30.420.10">
    <property type="entry name" value="Ribonuclease H-like superfamily/Ribonuclease H"/>
    <property type="match status" value="1"/>
</dbReference>
<dbReference type="FunFam" id="1.10.150.20:FF:000034">
    <property type="entry name" value="DNA polymerase I"/>
    <property type="match status" value="1"/>
</dbReference>
<dbReference type="InterPro" id="IPR043502">
    <property type="entry name" value="DNA/RNA_pol_sf"/>
</dbReference>
<dbReference type="InterPro" id="IPR002562">
    <property type="entry name" value="3'-5'_exonuclease_dom"/>
</dbReference>
<dbReference type="InterPro" id="IPR012337">
    <property type="entry name" value="RNaseH-like_sf"/>
</dbReference>
<comment type="caution">
    <text evidence="4">The sequence shown here is derived from an EMBL/GenBank/DDBJ whole genome shotgun (WGS) entry which is preliminary data.</text>
</comment>
<dbReference type="AlphaFoldDB" id="A0AAD5H8X2"/>
<dbReference type="Pfam" id="PF00476">
    <property type="entry name" value="DNA_pol_A"/>
    <property type="match status" value="2"/>
</dbReference>
<dbReference type="PRINTS" id="PR00868">
    <property type="entry name" value="DNAPOLI"/>
</dbReference>
<proteinExistence type="predicted"/>
<dbReference type="InterPro" id="IPR002298">
    <property type="entry name" value="DNA_polymerase_A"/>
</dbReference>
<name>A0AAD5H8X2_9CHLO</name>
<dbReference type="GO" id="GO:0008408">
    <property type="term" value="F:3'-5' exonuclease activity"/>
    <property type="evidence" value="ECO:0007669"/>
    <property type="project" value="InterPro"/>
</dbReference>
<evidence type="ECO:0000256" key="1">
    <source>
        <dbReference type="ARBA" id="ARBA00022705"/>
    </source>
</evidence>
<dbReference type="Gene3D" id="1.10.150.20">
    <property type="entry name" value="5' to 3' exonuclease, C-terminal subdomain"/>
    <property type="match status" value="1"/>
</dbReference>
<dbReference type="SUPFAM" id="SSF53098">
    <property type="entry name" value="Ribonuclease H-like"/>
    <property type="match status" value="1"/>
</dbReference>
<reference evidence="4" key="1">
    <citation type="submission" date="2020-11" db="EMBL/GenBank/DDBJ databases">
        <title>Chlorella ohadii genome sequencing and assembly.</title>
        <authorList>
            <person name="Murik O."/>
            <person name="Treves H."/>
            <person name="Kedem I."/>
            <person name="Shotland Y."/>
            <person name="Kaplan A."/>
        </authorList>
    </citation>
    <scope>NUCLEOTIDE SEQUENCE</scope>
    <source>
        <strain evidence="4">1</strain>
    </source>
</reference>
<dbReference type="CDD" id="cd08640">
    <property type="entry name" value="DNA_pol_A_plastid_like"/>
    <property type="match status" value="1"/>
</dbReference>
<sequence>MRRRALSSLRHILATAAPQRPSFSNYREVGSTAAPLAPKQPSSSSSSTGISLAKRRAQLSQRNKKHDELQRQMLEGTPPQRLAIGHSQPAAAVNGAVPRSDLRPASALAAQSVQQGPAPTQQQVYNSSPYSNGGAASRGAAAGAALAAVGQAAEPWWPSTPPQQQPGSNSSSGGNGSFAASATAASTPRRGRPPAEALSSQDSLDGGAAGEPSDEEIEEIFRNTPPPDVHVVASLAAAQAAAEQLMVLGGPGSDLVFACDTEVMDIDVSSHSPCCHGRVICFSVYAGPEVHFGQEAPAEGAPRRSMLWVDTWLNGDEARQGEAAAIAEAFRPFWESAQHKKVWHNYSFDRHVMERTGVRMAGFAGDTMHMARLWDSSRMGRGGYSLEALSSNEELMGSAGDMRAKVSMKKLFGRRNIKKDGTEGKLLVLPAVEELQRGEETRWRWVNYSAFDAKATFDLYSRLKEKLEGIQVEADLDPAVMREYEQAGIRLASMWDVYCHTWLPFGGLLTDMEAVGMAVDRAHLAAAQQQAEGDQRQAQERFRRWATARVPDARYMNVGSGPQVQQLLFAGATKDASSKGRGKAAKEAAAELAVPLERVFKVPNVDGLIEEGKKAPKKNWDITLHSVWGRGEVTRLQPEVYTPAGVPACSTPVLKSLAGKAGKARKKLAELGLEEEAEDLSMLRGIGEDNGAAGDEEEGVIEEGLEDDDPIWETDDAKIQALQAPKQEATRVREQEEMEAIGQEEGYGRLFPTFRTIEEGLRACDAVDSLVDASAIDTLLSNFIVPLQSDDISKPDASGVYRVHCSLNINTETGRLSARRPNLQNQPALEKDRYKVRKAFRADVAAGKTLVVADYGQLELRILAHMANCQSMIRAFEAGGDFHSRTALGMYDHIKEAIDKGRCLLEWEGEGEAPLPLLKDMFASERRKAKVLNFSIAYGKTAHGLSKDWKVSLDEAKETVKRWYADRPEVERWQVTQREKAVKEGYVATILGRQRKLPDAKHGSKAAQGHALRAAINTPIQGSAADIATAAMLRIDADEALRDMGWRLLLQVHDEVILEGPKETAEQARERVVACMRSPFTGLSAKPLLVDLVVDAKYADTWYEAK</sequence>
<keyword evidence="5" id="KW-1185">Reference proteome</keyword>
<dbReference type="Gene3D" id="3.30.70.370">
    <property type="match status" value="1"/>
</dbReference>
<dbReference type="SUPFAM" id="SSF56672">
    <property type="entry name" value="DNA/RNA polymerases"/>
    <property type="match status" value="1"/>
</dbReference>
<evidence type="ECO:0000256" key="2">
    <source>
        <dbReference type="SAM" id="MobiDB-lite"/>
    </source>
</evidence>
<feature type="region of interest" description="Disordered" evidence="2">
    <location>
        <begin position="18"/>
        <end position="69"/>
    </location>
</feature>
<dbReference type="SMART" id="SM00482">
    <property type="entry name" value="POLAc"/>
    <property type="match status" value="1"/>
</dbReference>
<feature type="region of interest" description="Disordered" evidence="2">
    <location>
        <begin position="105"/>
        <end position="137"/>
    </location>
</feature>
<organism evidence="4 5">
    <name type="scientific">Chlorella ohadii</name>
    <dbReference type="NCBI Taxonomy" id="2649997"/>
    <lineage>
        <taxon>Eukaryota</taxon>
        <taxon>Viridiplantae</taxon>
        <taxon>Chlorophyta</taxon>
        <taxon>core chlorophytes</taxon>
        <taxon>Trebouxiophyceae</taxon>
        <taxon>Chlorellales</taxon>
        <taxon>Chlorellaceae</taxon>
        <taxon>Chlorella clade</taxon>
        <taxon>Chlorella</taxon>
    </lineage>
</organism>
<keyword evidence="1" id="KW-0235">DNA replication</keyword>
<accession>A0AAD5H8X2</accession>
<dbReference type="InterPro" id="IPR036397">
    <property type="entry name" value="RNaseH_sf"/>
</dbReference>
<feature type="domain" description="DNA-directed DNA polymerase family A palm" evidence="3">
    <location>
        <begin position="835"/>
        <end position="1064"/>
    </location>
</feature>
<dbReference type="GO" id="GO:0003677">
    <property type="term" value="F:DNA binding"/>
    <property type="evidence" value="ECO:0007669"/>
    <property type="project" value="InterPro"/>
</dbReference>
<gene>
    <name evidence="4" type="ORF">COHA_001195</name>
</gene>
<dbReference type="PANTHER" id="PTHR10133:SF27">
    <property type="entry name" value="DNA POLYMERASE NU"/>
    <property type="match status" value="1"/>
</dbReference>